<keyword evidence="4" id="KW-1185">Reference proteome</keyword>
<dbReference type="Proteomes" id="UP001212997">
    <property type="component" value="Unassembled WGS sequence"/>
</dbReference>
<accession>A0AAD5YD32</accession>
<feature type="compositionally biased region" description="Gly residues" evidence="1">
    <location>
        <begin position="198"/>
        <end position="213"/>
    </location>
</feature>
<comment type="caution">
    <text evidence="3">The sequence shown here is derived from an EMBL/GenBank/DDBJ whole genome shotgun (WGS) entry which is preliminary data.</text>
</comment>
<feature type="region of interest" description="Disordered" evidence="1">
    <location>
        <begin position="28"/>
        <end position="213"/>
    </location>
</feature>
<evidence type="ECO:0000256" key="1">
    <source>
        <dbReference type="SAM" id="MobiDB-lite"/>
    </source>
</evidence>
<dbReference type="AlphaFoldDB" id="A0AAD5YD32"/>
<protein>
    <submittedName>
        <fullName evidence="3">Uncharacterized protein</fullName>
    </submittedName>
</protein>
<sequence length="213" mass="21078">MRNFVLFSTLMVSVFGPSFVSGVPIPSSEPSARLAPREPASQILDTPLTEAVGLSSRPNNVPGGHPNDSDSGGHVSHGQEDPTGPKYKPEAYSGYQSHRKRASDVQTAGGNAYSGSTGDVSSGSVYNDAGQGTVTNNGGNNSAKGGNTISGDARGGDGDGVGPGGNAYTGSAGDASGGSIFNIGGTVNNMGTNQNNAGEGGVSRSGYAHGGNS</sequence>
<name>A0AAD5YD32_9APHY</name>
<feature type="compositionally biased region" description="Gly residues" evidence="1">
    <location>
        <begin position="158"/>
        <end position="167"/>
    </location>
</feature>
<evidence type="ECO:0000256" key="2">
    <source>
        <dbReference type="SAM" id="SignalP"/>
    </source>
</evidence>
<organism evidence="3 4">
    <name type="scientific">Meripilus lineatus</name>
    <dbReference type="NCBI Taxonomy" id="2056292"/>
    <lineage>
        <taxon>Eukaryota</taxon>
        <taxon>Fungi</taxon>
        <taxon>Dikarya</taxon>
        <taxon>Basidiomycota</taxon>
        <taxon>Agaricomycotina</taxon>
        <taxon>Agaricomycetes</taxon>
        <taxon>Polyporales</taxon>
        <taxon>Meripilaceae</taxon>
        <taxon>Meripilus</taxon>
    </lineage>
</organism>
<feature type="compositionally biased region" description="Low complexity" evidence="1">
    <location>
        <begin position="114"/>
        <end position="147"/>
    </location>
</feature>
<dbReference type="EMBL" id="JANAWD010000229">
    <property type="protein sequence ID" value="KAJ3483423.1"/>
    <property type="molecule type" value="Genomic_DNA"/>
</dbReference>
<evidence type="ECO:0000313" key="3">
    <source>
        <dbReference type="EMBL" id="KAJ3483423.1"/>
    </source>
</evidence>
<gene>
    <name evidence="3" type="ORF">NLI96_g6327</name>
</gene>
<evidence type="ECO:0000313" key="4">
    <source>
        <dbReference type="Proteomes" id="UP001212997"/>
    </source>
</evidence>
<keyword evidence="2" id="KW-0732">Signal</keyword>
<feature type="chain" id="PRO_5042268977" evidence="2">
    <location>
        <begin position="23"/>
        <end position="213"/>
    </location>
</feature>
<feature type="signal peptide" evidence="2">
    <location>
        <begin position="1"/>
        <end position="22"/>
    </location>
</feature>
<proteinExistence type="predicted"/>
<reference evidence="3" key="1">
    <citation type="submission" date="2022-07" db="EMBL/GenBank/DDBJ databases">
        <title>Genome Sequence of Physisporinus lineatus.</title>
        <authorList>
            <person name="Buettner E."/>
        </authorList>
    </citation>
    <scope>NUCLEOTIDE SEQUENCE</scope>
    <source>
        <strain evidence="3">VT162</strain>
    </source>
</reference>
<feature type="compositionally biased region" description="Polar residues" evidence="1">
    <location>
        <begin position="185"/>
        <end position="197"/>
    </location>
</feature>